<dbReference type="PANTHER" id="PTHR45642">
    <property type="entry name" value="GDSL ESTERASE/LIPASE EXL3"/>
    <property type="match status" value="1"/>
</dbReference>
<organism evidence="1 2">
    <name type="scientific">Rhododendron williamsianum</name>
    <dbReference type="NCBI Taxonomy" id="262921"/>
    <lineage>
        <taxon>Eukaryota</taxon>
        <taxon>Viridiplantae</taxon>
        <taxon>Streptophyta</taxon>
        <taxon>Embryophyta</taxon>
        <taxon>Tracheophyta</taxon>
        <taxon>Spermatophyta</taxon>
        <taxon>Magnoliopsida</taxon>
        <taxon>eudicotyledons</taxon>
        <taxon>Gunneridae</taxon>
        <taxon>Pentapetalae</taxon>
        <taxon>asterids</taxon>
        <taxon>Ericales</taxon>
        <taxon>Ericaceae</taxon>
        <taxon>Ericoideae</taxon>
        <taxon>Rhodoreae</taxon>
        <taxon>Rhododendron</taxon>
    </lineage>
</organism>
<dbReference type="AlphaFoldDB" id="A0A6A4LK08"/>
<dbReference type="EMBL" id="QEFC01001441">
    <property type="protein sequence ID" value="KAE9458005.1"/>
    <property type="molecule type" value="Genomic_DNA"/>
</dbReference>
<proteinExistence type="predicted"/>
<dbReference type="OrthoDB" id="1818734at2759"/>
<sequence length="153" mass="17533">MCMACRVKRGTAAAAAYEMGIVLLGVEKYTRPYLDPRLDLKEFPTAISFASATSGYDPYTANKTNALQLFKQIDIFKEYKLRLENAIGKKKADSQIEQAIFYVNAGSDDFAFTYFHDGIGQPNKNPRDYEQFLLLFIRRFFKVWILQPFNSNA</sequence>
<dbReference type="PANTHER" id="PTHR45642:SF3">
    <property type="entry name" value="OS09G0540400 PROTEIN"/>
    <property type="match status" value="1"/>
</dbReference>
<feature type="non-terminal residue" evidence="1">
    <location>
        <position position="1"/>
    </location>
</feature>
<evidence type="ECO:0000313" key="2">
    <source>
        <dbReference type="Proteomes" id="UP000428333"/>
    </source>
</evidence>
<accession>A0A6A4LK08</accession>
<dbReference type="Proteomes" id="UP000428333">
    <property type="component" value="Linkage Group LG06"/>
</dbReference>
<protein>
    <submittedName>
        <fullName evidence="1">Uncharacterized protein</fullName>
    </submittedName>
</protein>
<keyword evidence="2" id="KW-1185">Reference proteome</keyword>
<name>A0A6A4LK08_9ERIC</name>
<gene>
    <name evidence="1" type="ORF">C3L33_10095</name>
</gene>
<dbReference type="InterPro" id="IPR050592">
    <property type="entry name" value="GDSL_lipolytic_enzyme"/>
</dbReference>
<comment type="caution">
    <text evidence="1">The sequence shown here is derived from an EMBL/GenBank/DDBJ whole genome shotgun (WGS) entry which is preliminary data.</text>
</comment>
<evidence type="ECO:0000313" key="1">
    <source>
        <dbReference type="EMBL" id="KAE9458005.1"/>
    </source>
</evidence>
<reference evidence="1 2" key="1">
    <citation type="journal article" date="2019" name="Genome Biol. Evol.">
        <title>The Rhododendron genome and chromosomal organization provide insight into shared whole-genome duplications across the heath family (Ericaceae).</title>
        <authorList>
            <person name="Soza V.L."/>
            <person name="Lindsley D."/>
            <person name="Waalkes A."/>
            <person name="Ramage E."/>
            <person name="Patwardhan R.P."/>
            <person name="Burton J.N."/>
            <person name="Adey A."/>
            <person name="Kumar A."/>
            <person name="Qiu R."/>
            <person name="Shendure J."/>
            <person name="Hall B."/>
        </authorList>
    </citation>
    <scope>NUCLEOTIDE SEQUENCE [LARGE SCALE GENOMIC DNA]</scope>
    <source>
        <strain evidence="1">RSF 1966-606</strain>
    </source>
</reference>